<protein>
    <submittedName>
        <fullName evidence="2">Uncharacterized protein</fullName>
    </submittedName>
</protein>
<dbReference type="Proteomes" id="UP000756132">
    <property type="component" value="Chromosome 9"/>
</dbReference>
<reference evidence="2" key="1">
    <citation type="submission" date="2021-12" db="EMBL/GenBank/DDBJ databases">
        <authorList>
            <person name="Zaccaron A."/>
            <person name="Stergiopoulos I."/>
        </authorList>
    </citation>
    <scope>NUCLEOTIDE SEQUENCE</scope>
    <source>
        <strain evidence="2">Race5_Kim</strain>
    </source>
</reference>
<proteinExistence type="predicted"/>
<feature type="compositionally biased region" description="Polar residues" evidence="1">
    <location>
        <begin position="1"/>
        <end position="11"/>
    </location>
</feature>
<dbReference type="EMBL" id="CP090171">
    <property type="protein sequence ID" value="UJO22151.1"/>
    <property type="molecule type" value="Genomic_DNA"/>
</dbReference>
<feature type="compositionally biased region" description="Basic residues" evidence="1">
    <location>
        <begin position="12"/>
        <end position="21"/>
    </location>
</feature>
<reference evidence="2" key="2">
    <citation type="journal article" date="2022" name="Microb. Genom.">
        <title>A chromosome-scale genome assembly of the tomato pathogen Cladosporium fulvum reveals a compartmentalized genome architecture and the presence of a dispensable chromosome.</title>
        <authorList>
            <person name="Zaccaron A.Z."/>
            <person name="Chen L.H."/>
            <person name="Samaras A."/>
            <person name="Stergiopoulos I."/>
        </authorList>
    </citation>
    <scope>NUCLEOTIDE SEQUENCE</scope>
    <source>
        <strain evidence="2">Race5_Kim</strain>
    </source>
</reference>
<dbReference type="KEGG" id="ffu:CLAFUR5_09355"/>
<evidence type="ECO:0000256" key="1">
    <source>
        <dbReference type="SAM" id="MobiDB-lite"/>
    </source>
</evidence>
<dbReference type="RefSeq" id="XP_047766517.1">
    <property type="nucleotide sequence ID" value="XM_047908503.1"/>
</dbReference>
<name>A0A9Q8UTR5_PASFU</name>
<sequence length="152" mass="17789">MRSQGLLASTSHRSHGFSKKRQPFEPREDYFKDPDDWASPTYGMPELFHQCFGTRKDGNVLHYMTCIELNLRAWREDDLVMLESAFEKARSVVFVEKRTLSGKRLVGWCNSDGSVPGYWWYEKAGLQLLPCEGETEDNDRKMIDRLMDSWLE</sequence>
<keyword evidence="3" id="KW-1185">Reference proteome</keyword>
<dbReference type="AlphaFoldDB" id="A0A9Q8UTR5"/>
<organism evidence="2 3">
    <name type="scientific">Passalora fulva</name>
    <name type="common">Tomato leaf mold</name>
    <name type="synonym">Cladosporium fulvum</name>
    <dbReference type="NCBI Taxonomy" id="5499"/>
    <lineage>
        <taxon>Eukaryota</taxon>
        <taxon>Fungi</taxon>
        <taxon>Dikarya</taxon>
        <taxon>Ascomycota</taxon>
        <taxon>Pezizomycotina</taxon>
        <taxon>Dothideomycetes</taxon>
        <taxon>Dothideomycetidae</taxon>
        <taxon>Mycosphaerellales</taxon>
        <taxon>Mycosphaerellaceae</taxon>
        <taxon>Fulvia</taxon>
    </lineage>
</organism>
<evidence type="ECO:0000313" key="2">
    <source>
        <dbReference type="EMBL" id="UJO22151.1"/>
    </source>
</evidence>
<accession>A0A9Q8UTR5</accession>
<dbReference type="GeneID" id="71989233"/>
<evidence type="ECO:0000313" key="3">
    <source>
        <dbReference type="Proteomes" id="UP000756132"/>
    </source>
</evidence>
<gene>
    <name evidence="2" type="ORF">CLAFUR5_09355</name>
</gene>
<feature type="region of interest" description="Disordered" evidence="1">
    <location>
        <begin position="1"/>
        <end position="29"/>
    </location>
</feature>